<dbReference type="InterPro" id="IPR014008">
    <property type="entry name" value="Cbl_synth_MTase_CbiT"/>
</dbReference>
<dbReference type="PIRSF" id="PIRSF036428">
    <property type="entry name" value="CobL"/>
    <property type="match status" value="1"/>
</dbReference>
<evidence type="ECO:0000256" key="4">
    <source>
        <dbReference type="ARBA" id="ARBA00022679"/>
    </source>
</evidence>
<dbReference type="PANTHER" id="PTHR43182:SF1">
    <property type="entry name" value="COBALT-PRECORRIN-7 C(5)-METHYLTRANSFERASE"/>
    <property type="match status" value="1"/>
</dbReference>
<keyword evidence="3" id="KW-0489">Methyltransferase</keyword>
<keyword evidence="8" id="KW-1185">Reference proteome</keyword>
<dbReference type="RefSeq" id="WP_379959052.1">
    <property type="nucleotide sequence ID" value="NZ_JAUYVI010000006.1"/>
</dbReference>
<dbReference type="InterPro" id="IPR014776">
    <property type="entry name" value="4pyrrole_Mease_sub2"/>
</dbReference>
<dbReference type="CDD" id="cd02440">
    <property type="entry name" value="AdoMet_MTases"/>
    <property type="match status" value="1"/>
</dbReference>
<evidence type="ECO:0000256" key="5">
    <source>
        <dbReference type="ARBA" id="ARBA00022691"/>
    </source>
</evidence>
<evidence type="ECO:0000259" key="6">
    <source>
        <dbReference type="Pfam" id="PF00590"/>
    </source>
</evidence>
<dbReference type="Gene3D" id="3.30.950.10">
    <property type="entry name" value="Methyltransferase, Cobalt-precorrin-4 Transmethylase, Domain 2"/>
    <property type="match status" value="1"/>
</dbReference>
<accession>A0ABU0YR13</accession>
<organism evidence="7 8">
    <name type="scientific">Dongia sedimenti</name>
    <dbReference type="NCBI Taxonomy" id="3064282"/>
    <lineage>
        <taxon>Bacteria</taxon>
        <taxon>Pseudomonadati</taxon>
        <taxon>Pseudomonadota</taxon>
        <taxon>Alphaproteobacteria</taxon>
        <taxon>Rhodospirillales</taxon>
        <taxon>Dongiaceae</taxon>
        <taxon>Dongia</taxon>
    </lineage>
</organism>
<dbReference type="Pfam" id="PF00590">
    <property type="entry name" value="TP_methylase"/>
    <property type="match status" value="1"/>
</dbReference>
<evidence type="ECO:0000313" key="8">
    <source>
        <dbReference type="Proteomes" id="UP001230156"/>
    </source>
</evidence>
<keyword evidence="2" id="KW-0169">Cobalamin biosynthesis</keyword>
<evidence type="ECO:0000256" key="2">
    <source>
        <dbReference type="ARBA" id="ARBA00022573"/>
    </source>
</evidence>
<evidence type="ECO:0000313" key="7">
    <source>
        <dbReference type="EMBL" id="MDQ7250161.1"/>
    </source>
</evidence>
<protein>
    <submittedName>
        <fullName evidence="7">Precorrin-6y C5,15-methyltransferase (Decarboxylating) subunit CbiE</fullName>
    </submittedName>
</protein>
<dbReference type="Gene3D" id="3.40.1010.10">
    <property type="entry name" value="Cobalt-precorrin-4 Transmethylase, Domain 1"/>
    <property type="match status" value="1"/>
</dbReference>
<comment type="pathway">
    <text evidence="1">Cofactor biosynthesis; adenosylcobalamin biosynthesis.</text>
</comment>
<dbReference type="InterPro" id="IPR014777">
    <property type="entry name" value="4pyrrole_Mease_sub1"/>
</dbReference>
<reference evidence="8" key="1">
    <citation type="submission" date="2023-08" db="EMBL/GenBank/DDBJ databases">
        <title>Rhodospirillaceae gen. nov., a novel taxon isolated from the Yangtze River Yuezi River estuary sludge.</title>
        <authorList>
            <person name="Ruan L."/>
        </authorList>
    </citation>
    <scope>NUCLEOTIDE SEQUENCE [LARGE SCALE GENOMIC DNA]</scope>
    <source>
        <strain evidence="8">R-7</strain>
    </source>
</reference>
<dbReference type="PANTHER" id="PTHR43182">
    <property type="entry name" value="COBALT-PRECORRIN-6B C(15)-METHYLTRANSFERASE (DECARBOXYLATING)"/>
    <property type="match status" value="1"/>
</dbReference>
<dbReference type="SUPFAM" id="SSF53790">
    <property type="entry name" value="Tetrapyrrole methylase"/>
    <property type="match status" value="1"/>
</dbReference>
<dbReference type="NCBIfam" id="TIGR02469">
    <property type="entry name" value="CbiT"/>
    <property type="match status" value="1"/>
</dbReference>
<dbReference type="InterPro" id="IPR035996">
    <property type="entry name" value="4pyrrol_Methylase_sf"/>
</dbReference>
<dbReference type="Proteomes" id="UP001230156">
    <property type="component" value="Unassembled WGS sequence"/>
</dbReference>
<keyword evidence="5" id="KW-0949">S-adenosyl-L-methionine</keyword>
<gene>
    <name evidence="7" type="primary">cbiE</name>
    <name evidence="7" type="ORF">Q8A70_20895</name>
</gene>
<proteinExistence type="predicted"/>
<evidence type="ECO:0000256" key="3">
    <source>
        <dbReference type="ARBA" id="ARBA00022603"/>
    </source>
</evidence>
<dbReference type="InterPro" id="IPR006365">
    <property type="entry name" value="Cbl_synth_CobL"/>
</dbReference>
<name>A0ABU0YR13_9PROT</name>
<dbReference type="InterPro" id="IPR012818">
    <property type="entry name" value="CbiE"/>
</dbReference>
<evidence type="ECO:0000256" key="1">
    <source>
        <dbReference type="ARBA" id="ARBA00004953"/>
    </source>
</evidence>
<dbReference type="InterPro" id="IPR050714">
    <property type="entry name" value="Cobalamin_biosynth_MTase"/>
</dbReference>
<dbReference type="NCBIfam" id="TIGR02467">
    <property type="entry name" value="CbiE"/>
    <property type="match status" value="1"/>
</dbReference>
<dbReference type="SUPFAM" id="SSF53335">
    <property type="entry name" value="S-adenosyl-L-methionine-dependent methyltransferases"/>
    <property type="match status" value="1"/>
</dbReference>
<feature type="domain" description="Tetrapyrrole methylase" evidence="6">
    <location>
        <begin position="5"/>
        <end position="189"/>
    </location>
</feature>
<dbReference type="Gene3D" id="3.40.50.150">
    <property type="entry name" value="Vaccinia Virus protein VP39"/>
    <property type="match status" value="1"/>
</dbReference>
<dbReference type="EMBL" id="JAUYVI010000006">
    <property type="protein sequence ID" value="MDQ7250161.1"/>
    <property type="molecule type" value="Genomic_DNA"/>
</dbReference>
<keyword evidence="4" id="KW-0808">Transferase</keyword>
<dbReference type="CDD" id="cd11644">
    <property type="entry name" value="Precorrin-6Y-MT"/>
    <property type="match status" value="1"/>
</dbReference>
<comment type="caution">
    <text evidence="7">The sequence shown here is derived from an EMBL/GenBank/DDBJ whole genome shotgun (WGS) entry which is preliminary data.</text>
</comment>
<dbReference type="InterPro" id="IPR000878">
    <property type="entry name" value="4pyrrol_Mease"/>
</dbReference>
<sequence>MSAWLTVIGIGEDGIDGLPPIHRATLAAAELIIGGERHLAMLGSVKAETQSWASPLSRTVEEILKRRGRPVVVLATGDPMHFGIGVTLAKRVARDEIAIHPHLSAFSLAAARLAWPLAEVECLTFHGRPIELLTAAVTPRQKLMILSHDSTTPGLVAARLAALGYGLSRFVVLEHMGGEKERVRESKAEDWRWNDVADLNTIAIDCIAGPHAKILHRGFGLPDEAFHHDGQLTKREIRAAALSALGPLSGELLWDVGAGCGSIAIEWLRHDCGLKAVAIERDAARAAMIRDNAAALGTPNLQLIEGAAPEALRDLPTPDAVFLGGGTGKAGVIDAVWDALRPGGRLVAHAVTIESEQALFAGYHAHGGDLTRLSVARVTPVGALHGWKPLMPVTQWRVVKGAEES</sequence>
<dbReference type="InterPro" id="IPR029063">
    <property type="entry name" value="SAM-dependent_MTases_sf"/>
</dbReference>